<reference evidence="1" key="1">
    <citation type="journal article" date="2023" name="Science">
        <title>Genome structures resolve the early diversification of teleost fishes.</title>
        <authorList>
            <person name="Parey E."/>
            <person name="Louis A."/>
            <person name="Montfort J."/>
            <person name="Bouchez O."/>
            <person name="Roques C."/>
            <person name="Iampietro C."/>
            <person name="Lluch J."/>
            <person name="Castinel A."/>
            <person name="Donnadieu C."/>
            <person name="Desvignes T."/>
            <person name="Floi Bucao C."/>
            <person name="Jouanno E."/>
            <person name="Wen M."/>
            <person name="Mejri S."/>
            <person name="Dirks R."/>
            <person name="Jansen H."/>
            <person name="Henkel C."/>
            <person name="Chen W.J."/>
            <person name="Zahm M."/>
            <person name="Cabau C."/>
            <person name="Klopp C."/>
            <person name="Thompson A.W."/>
            <person name="Robinson-Rechavi M."/>
            <person name="Braasch I."/>
            <person name="Lecointre G."/>
            <person name="Bobe J."/>
            <person name="Postlethwait J.H."/>
            <person name="Berthelot C."/>
            <person name="Roest Crollius H."/>
            <person name="Guiguen Y."/>
        </authorList>
    </citation>
    <scope>NUCLEOTIDE SEQUENCE</scope>
    <source>
        <strain evidence="1">NC1722</strain>
    </source>
</reference>
<protein>
    <submittedName>
        <fullName evidence="1">Uncharacterized protein</fullName>
    </submittedName>
</protein>
<keyword evidence="2" id="KW-1185">Reference proteome</keyword>
<organism evidence="1 2">
    <name type="scientific">Aldrovandia affinis</name>
    <dbReference type="NCBI Taxonomy" id="143900"/>
    <lineage>
        <taxon>Eukaryota</taxon>
        <taxon>Metazoa</taxon>
        <taxon>Chordata</taxon>
        <taxon>Craniata</taxon>
        <taxon>Vertebrata</taxon>
        <taxon>Euteleostomi</taxon>
        <taxon>Actinopterygii</taxon>
        <taxon>Neopterygii</taxon>
        <taxon>Teleostei</taxon>
        <taxon>Notacanthiformes</taxon>
        <taxon>Halosauridae</taxon>
        <taxon>Aldrovandia</taxon>
    </lineage>
</organism>
<evidence type="ECO:0000313" key="1">
    <source>
        <dbReference type="EMBL" id="KAJ8415728.1"/>
    </source>
</evidence>
<dbReference type="AlphaFoldDB" id="A0AAD7T8E2"/>
<dbReference type="Proteomes" id="UP001221898">
    <property type="component" value="Unassembled WGS sequence"/>
</dbReference>
<dbReference type="EMBL" id="JAINUG010000008">
    <property type="protein sequence ID" value="KAJ8415728.1"/>
    <property type="molecule type" value="Genomic_DNA"/>
</dbReference>
<accession>A0AAD7T8E2</accession>
<comment type="caution">
    <text evidence="1">The sequence shown here is derived from an EMBL/GenBank/DDBJ whole genome shotgun (WGS) entry which is preliminary data.</text>
</comment>
<gene>
    <name evidence="1" type="ORF">AAFF_G00402850</name>
</gene>
<sequence length="94" mass="10548">MDINRWEIVLLLQIRSIRSHLTLVGHGKEQSDPPPHPLRFHVGNVDIAVVTPTGNYDNMGNLVDSHSDVPSEYYQGSEDQNTCHLCDAAIRRGE</sequence>
<evidence type="ECO:0000313" key="2">
    <source>
        <dbReference type="Proteomes" id="UP001221898"/>
    </source>
</evidence>
<proteinExistence type="predicted"/>
<name>A0AAD7T8E2_9TELE</name>